<proteinExistence type="predicted"/>
<evidence type="ECO:0000313" key="2">
    <source>
        <dbReference type="Proteomes" id="UP000010408"/>
    </source>
</evidence>
<dbReference type="HOGENOM" id="CLU_3314411_0_0_10"/>
<dbReference type="STRING" id="1127696.HMPREF9134_01588"/>
<evidence type="ECO:0000313" key="1">
    <source>
        <dbReference type="EMBL" id="EKY00256.1"/>
    </source>
</evidence>
<reference evidence="1 2" key="1">
    <citation type="submission" date="2012-05" db="EMBL/GenBank/DDBJ databases">
        <authorList>
            <person name="Weinstock G."/>
            <person name="Sodergren E."/>
            <person name="Lobos E.A."/>
            <person name="Fulton L."/>
            <person name="Fulton R."/>
            <person name="Courtney L."/>
            <person name="Fronick C."/>
            <person name="O'Laughlin M."/>
            <person name="Godfrey J."/>
            <person name="Wilson R.M."/>
            <person name="Miner T."/>
            <person name="Farmer C."/>
            <person name="Delehaunty K."/>
            <person name="Cordes M."/>
            <person name="Minx P."/>
            <person name="Tomlinson C."/>
            <person name="Chen J."/>
            <person name="Wollam A."/>
            <person name="Pepin K.H."/>
            <person name="Bhonagiri V."/>
            <person name="Zhang X."/>
            <person name="Suruliraj S."/>
            <person name="Warren W."/>
            <person name="Mitreva M."/>
            <person name="Mardis E.R."/>
            <person name="Wilson R.K."/>
        </authorList>
    </citation>
    <scope>NUCLEOTIDE SEQUENCE [LARGE SCALE GENOMIC DNA]</scope>
    <source>
        <strain evidence="1 2">F0037</strain>
    </source>
</reference>
<gene>
    <name evidence="1" type="ORF">HMPREF9134_01588</name>
</gene>
<organism evidence="1 2">
    <name type="scientific">Porphyromonas catoniae F0037</name>
    <dbReference type="NCBI Taxonomy" id="1127696"/>
    <lineage>
        <taxon>Bacteria</taxon>
        <taxon>Pseudomonadati</taxon>
        <taxon>Bacteroidota</taxon>
        <taxon>Bacteroidia</taxon>
        <taxon>Bacteroidales</taxon>
        <taxon>Porphyromonadaceae</taxon>
        <taxon>Porphyromonas</taxon>
    </lineage>
</organism>
<protein>
    <submittedName>
        <fullName evidence="1">Uncharacterized protein</fullName>
    </submittedName>
</protein>
<dbReference type="AlphaFoldDB" id="L1NA97"/>
<accession>L1NA97</accession>
<name>L1NA97_9PORP</name>
<dbReference type="EMBL" id="AMEQ01000040">
    <property type="protein sequence ID" value="EKY00256.1"/>
    <property type="molecule type" value="Genomic_DNA"/>
</dbReference>
<comment type="caution">
    <text evidence="1">The sequence shown here is derived from an EMBL/GenBank/DDBJ whole genome shotgun (WGS) entry which is preliminary data.</text>
</comment>
<sequence length="39" mass="4741">MKLPSSKVYLAPYFSFLVCWELRWHDTMVYRIFAGKDKL</sequence>
<dbReference type="PATRIC" id="fig|1127696.3.peg.1432"/>
<dbReference type="Proteomes" id="UP000010408">
    <property type="component" value="Unassembled WGS sequence"/>
</dbReference>